<keyword evidence="3" id="KW-1185">Reference proteome</keyword>
<reference evidence="2 3" key="2">
    <citation type="journal article" date="2023" name="Mol. Biol. Evol.">
        <title>Genomics of Secondarily Temperate Adaptation in the Only Non-Antarctic Icefish.</title>
        <authorList>
            <person name="Rivera-Colon A.G."/>
            <person name="Rayamajhi N."/>
            <person name="Minhas B.F."/>
            <person name="Madrigal G."/>
            <person name="Bilyk K.T."/>
            <person name="Yoon V."/>
            <person name="Hune M."/>
            <person name="Gregory S."/>
            <person name="Cheng C.H.C."/>
            <person name="Catchen J.M."/>
        </authorList>
    </citation>
    <scope>NUCLEOTIDE SEQUENCE [LARGE SCALE GENOMIC DNA]</scope>
    <source>
        <strain evidence="2">JMC-PN-2008</strain>
    </source>
</reference>
<dbReference type="AlphaFoldDB" id="A0AAN7XWW8"/>
<evidence type="ECO:0000313" key="3">
    <source>
        <dbReference type="Proteomes" id="UP001346869"/>
    </source>
</evidence>
<name>A0AAN7XWW8_ELEMC</name>
<accession>A0AAN7XWW8</accession>
<comment type="caution">
    <text evidence="2">The sequence shown here is derived from an EMBL/GenBank/DDBJ whole genome shotgun (WGS) entry which is preliminary data.</text>
</comment>
<protein>
    <submittedName>
        <fullName evidence="2">Uncharacterized protein</fullName>
    </submittedName>
</protein>
<proteinExistence type="predicted"/>
<sequence length="94" mass="10609">MYLYKATCPDIPNPKQKGSRSQGGGQGVVQNQGPGQERLSRQASTVMRPYTPLMLWTQKKNNAVAQLKQLEEFLNFHTLSLHDTVKSQTGMVYR</sequence>
<reference evidence="2 3" key="1">
    <citation type="journal article" date="2023" name="Genes (Basel)">
        <title>Chromosome-Level Genome Assembly and Circadian Gene Repertoire of the Patagonia Blennie Eleginops maclovinus-The Closest Ancestral Proxy of Antarctic Cryonotothenioids.</title>
        <authorList>
            <person name="Cheng C.C."/>
            <person name="Rivera-Colon A.G."/>
            <person name="Minhas B.F."/>
            <person name="Wilson L."/>
            <person name="Rayamajhi N."/>
            <person name="Vargas-Chacoff L."/>
            <person name="Catchen J.M."/>
        </authorList>
    </citation>
    <scope>NUCLEOTIDE SEQUENCE [LARGE SCALE GENOMIC DNA]</scope>
    <source>
        <strain evidence="2">JMC-PN-2008</strain>
    </source>
</reference>
<feature type="region of interest" description="Disordered" evidence="1">
    <location>
        <begin position="1"/>
        <end position="44"/>
    </location>
</feature>
<dbReference type="Proteomes" id="UP001346869">
    <property type="component" value="Unassembled WGS sequence"/>
</dbReference>
<evidence type="ECO:0000313" key="2">
    <source>
        <dbReference type="EMBL" id="KAK5868350.1"/>
    </source>
</evidence>
<gene>
    <name evidence="2" type="ORF">PBY51_009376</name>
</gene>
<organism evidence="2 3">
    <name type="scientific">Eleginops maclovinus</name>
    <name type="common">Patagonian blennie</name>
    <name type="synonym">Eleginus maclovinus</name>
    <dbReference type="NCBI Taxonomy" id="56733"/>
    <lineage>
        <taxon>Eukaryota</taxon>
        <taxon>Metazoa</taxon>
        <taxon>Chordata</taxon>
        <taxon>Craniata</taxon>
        <taxon>Vertebrata</taxon>
        <taxon>Euteleostomi</taxon>
        <taxon>Actinopterygii</taxon>
        <taxon>Neopterygii</taxon>
        <taxon>Teleostei</taxon>
        <taxon>Neoteleostei</taxon>
        <taxon>Acanthomorphata</taxon>
        <taxon>Eupercaria</taxon>
        <taxon>Perciformes</taxon>
        <taxon>Notothenioidei</taxon>
        <taxon>Eleginopidae</taxon>
        <taxon>Eleginops</taxon>
    </lineage>
</organism>
<evidence type="ECO:0000256" key="1">
    <source>
        <dbReference type="SAM" id="MobiDB-lite"/>
    </source>
</evidence>
<dbReference type="EMBL" id="JAUZQC010000007">
    <property type="protein sequence ID" value="KAK5868350.1"/>
    <property type="molecule type" value="Genomic_DNA"/>
</dbReference>